<keyword evidence="7" id="KW-0496">Mitochondrion</keyword>
<evidence type="ECO:0000256" key="7">
    <source>
        <dbReference type="ARBA" id="ARBA00023128"/>
    </source>
</evidence>
<reference evidence="15 16" key="1">
    <citation type="journal article" date="2010" name="PLoS Biol.">
        <title>Multi-platform next-generation sequencing of the domestic turkey (Meleagris gallopavo): genome assembly and analysis.</title>
        <authorList>
            <person name="Dalloul R.A."/>
            <person name="Long J.A."/>
            <person name="Zimin A.V."/>
            <person name="Aslam L."/>
            <person name="Beal K."/>
            <person name="Blomberg L.A."/>
            <person name="Bouffard P."/>
            <person name="Burt D.W."/>
            <person name="Crasta O."/>
            <person name="Crooijmans R.P."/>
            <person name="Cooper K."/>
            <person name="Coulombe R.A."/>
            <person name="De S."/>
            <person name="Delany M.E."/>
            <person name="Dodgson J.B."/>
            <person name="Dong J.J."/>
            <person name="Evans C."/>
            <person name="Frederickson K.M."/>
            <person name="Flicek P."/>
            <person name="Florea L."/>
            <person name="Folkerts O."/>
            <person name="Groenen M.A."/>
            <person name="Harkins T.T."/>
            <person name="Herrero J."/>
            <person name="Hoffmann S."/>
            <person name="Megens H.J."/>
            <person name="Jiang A."/>
            <person name="de Jong P."/>
            <person name="Kaiser P."/>
            <person name="Kim H."/>
            <person name="Kim K.W."/>
            <person name="Kim S."/>
            <person name="Langenberger D."/>
            <person name="Lee M.K."/>
            <person name="Lee T."/>
            <person name="Mane S."/>
            <person name="Marcais G."/>
            <person name="Marz M."/>
            <person name="McElroy A.P."/>
            <person name="Modise T."/>
            <person name="Nefedov M."/>
            <person name="Notredame C."/>
            <person name="Paton I.R."/>
            <person name="Payne W.S."/>
            <person name="Pertea G."/>
            <person name="Prickett D."/>
            <person name="Puiu D."/>
            <person name="Qioa D."/>
            <person name="Raineri E."/>
            <person name="Ruffier M."/>
            <person name="Salzberg S.L."/>
            <person name="Schatz M.C."/>
            <person name="Scheuring C."/>
            <person name="Schmidt C.J."/>
            <person name="Schroeder S."/>
            <person name="Searle S.M."/>
            <person name="Smith E.J."/>
            <person name="Smith J."/>
            <person name="Sonstegard T.S."/>
            <person name="Stadler P.F."/>
            <person name="Tafer H."/>
            <person name="Tu Z.J."/>
            <person name="Van Tassell C.P."/>
            <person name="Vilella A.J."/>
            <person name="Williams K.P."/>
            <person name="Yorke J.A."/>
            <person name="Zhang L."/>
            <person name="Zhang H.B."/>
            <person name="Zhang X."/>
            <person name="Zhang Y."/>
            <person name="Reed K.M."/>
        </authorList>
    </citation>
    <scope>NUCLEOTIDE SEQUENCE [LARGE SCALE GENOMIC DNA]</scope>
</reference>
<evidence type="ECO:0000256" key="5">
    <source>
        <dbReference type="ARBA" id="ARBA00022737"/>
    </source>
</evidence>
<evidence type="ECO:0000256" key="9">
    <source>
        <dbReference type="ARBA" id="ARBA00037549"/>
    </source>
</evidence>
<evidence type="ECO:0000256" key="6">
    <source>
        <dbReference type="ARBA" id="ARBA00022989"/>
    </source>
</evidence>
<evidence type="ECO:0000256" key="1">
    <source>
        <dbReference type="ARBA" id="ARBA00004225"/>
    </source>
</evidence>
<evidence type="ECO:0000313" key="15">
    <source>
        <dbReference type="Ensembl" id="ENSMGAP00000009773.3"/>
    </source>
</evidence>
<proteinExistence type="inferred from homology"/>
<evidence type="ECO:0000256" key="13">
    <source>
        <dbReference type="PROSITE-ProRule" id="PRU00282"/>
    </source>
</evidence>
<keyword evidence="16" id="KW-1185">Reference proteome</keyword>
<reference evidence="15" key="3">
    <citation type="submission" date="2025-09" db="UniProtKB">
        <authorList>
            <consortium name="Ensembl"/>
        </authorList>
    </citation>
    <scope>IDENTIFICATION</scope>
</reference>
<keyword evidence="4 13" id="KW-0812">Transmembrane</keyword>
<keyword evidence="5" id="KW-0677">Repeat</keyword>
<dbReference type="InterPro" id="IPR023395">
    <property type="entry name" value="MCP_dom_sf"/>
</dbReference>
<comment type="subcellular location">
    <subcellularLocation>
        <location evidence="1">Mitochondrion membrane</location>
        <topology evidence="1">Multi-pass membrane protein</topology>
    </subcellularLocation>
</comment>
<dbReference type="AlphaFoldDB" id="G1NB17"/>
<organism evidence="15 16">
    <name type="scientific">Meleagris gallopavo</name>
    <name type="common">Wild turkey</name>
    <dbReference type="NCBI Taxonomy" id="9103"/>
    <lineage>
        <taxon>Eukaryota</taxon>
        <taxon>Metazoa</taxon>
        <taxon>Chordata</taxon>
        <taxon>Craniata</taxon>
        <taxon>Vertebrata</taxon>
        <taxon>Euteleostomi</taxon>
        <taxon>Archelosauria</taxon>
        <taxon>Archosauria</taxon>
        <taxon>Dinosauria</taxon>
        <taxon>Saurischia</taxon>
        <taxon>Theropoda</taxon>
        <taxon>Coelurosauria</taxon>
        <taxon>Aves</taxon>
        <taxon>Neognathae</taxon>
        <taxon>Galloanserae</taxon>
        <taxon>Galliformes</taxon>
        <taxon>Phasianidae</taxon>
        <taxon>Meleagridinae</taxon>
        <taxon>Meleagris</taxon>
    </lineage>
</organism>
<dbReference type="PANTHER" id="PTHR24089">
    <property type="entry name" value="SOLUTE CARRIER FAMILY 25"/>
    <property type="match status" value="1"/>
</dbReference>
<keyword evidence="3 14" id="KW-0813">Transport</keyword>
<dbReference type="PROSITE" id="PS50920">
    <property type="entry name" value="SOLCAR"/>
    <property type="match status" value="2"/>
</dbReference>
<dbReference type="GeneTree" id="ENSGT00550000074902"/>
<evidence type="ECO:0000256" key="10">
    <source>
        <dbReference type="ARBA" id="ARBA00040836"/>
    </source>
</evidence>
<dbReference type="InterPro" id="IPR018108">
    <property type="entry name" value="MCP_transmembrane"/>
</dbReference>
<comment type="catalytic activity">
    <reaction evidence="12">
        <text>thiamine phosphate(out) + thiamine diphosphate(in) = thiamine phosphate(in) + thiamine diphosphate(out)</text>
        <dbReference type="Rhea" id="RHEA:73383"/>
        <dbReference type="ChEBI" id="CHEBI:37575"/>
        <dbReference type="ChEBI" id="CHEBI:58937"/>
    </reaction>
</comment>
<accession>G1NB17</accession>
<dbReference type="FunFam" id="1.50.40.10:FF:000011">
    <property type="entry name" value="Mitochondrial thiamine pyrophosphate carrier 1"/>
    <property type="match status" value="1"/>
</dbReference>
<evidence type="ECO:0000256" key="3">
    <source>
        <dbReference type="ARBA" id="ARBA00022448"/>
    </source>
</evidence>
<evidence type="ECO:0000256" key="12">
    <source>
        <dbReference type="ARBA" id="ARBA00050799"/>
    </source>
</evidence>
<dbReference type="Proteomes" id="UP000001645">
    <property type="component" value="Chromosome 20"/>
</dbReference>
<gene>
    <name evidence="15" type="primary">SLC25A19</name>
</gene>
<name>G1NB17_MELGA</name>
<feature type="repeat" description="Solcar" evidence="13">
    <location>
        <begin position="114"/>
        <end position="200"/>
    </location>
</feature>
<dbReference type="HOGENOM" id="CLU_015166_10_3_1"/>
<comment type="similarity">
    <text evidence="2 14">Belongs to the mitochondrial carrier (TC 2.A.29) family.</text>
</comment>
<dbReference type="InterPro" id="IPR002067">
    <property type="entry name" value="MCP"/>
</dbReference>
<evidence type="ECO:0000256" key="4">
    <source>
        <dbReference type="ARBA" id="ARBA00022692"/>
    </source>
</evidence>
<reference evidence="15" key="2">
    <citation type="submission" date="2025-08" db="UniProtKB">
        <authorList>
            <consortium name="Ensembl"/>
        </authorList>
    </citation>
    <scope>IDENTIFICATION</scope>
</reference>
<sequence>MVGYDPEAKCVSTVEAAAAGSASGFVTRVLISPLDVIKIRFQLQIERLSFKTPGAKYHGILQAARRIFQEEGMLAFWKGHVPAQLLSVGYGAVQFMAFESLTKLVHNVTSYNARNSFVHFICGGLSACTATVAVQPVDTLRTRFAAQGEPKIYQNLHHAVVTMYQTEGPRTFYRGLTPTIIAVFPYAGFQFSFYNILQQFSERMISDEGKEGGNVKNLVCGSCAGIISKTLTYPFDLIKKRLQVGGFEHARAAFGQIFCSCCYLKASEHQVLKACGYLYKDKTLNTLLCSCLAAVSHSFPSGQCVQLDPAGLLGQELLPGSRQQAELCHPLCMECRWELHKTVTATALSGATNPGFVFSQAAQCCRKCYKLLILHFL</sequence>
<dbReference type="Gene3D" id="1.50.40.10">
    <property type="entry name" value="Mitochondrial carrier domain"/>
    <property type="match status" value="1"/>
</dbReference>
<evidence type="ECO:0000256" key="14">
    <source>
        <dbReference type="RuleBase" id="RU000488"/>
    </source>
</evidence>
<dbReference type="SUPFAM" id="SSF103506">
    <property type="entry name" value="Mitochondrial carrier"/>
    <property type="match status" value="1"/>
</dbReference>
<dbReference type="Pfam" id="PF00153">
    <property type="entry name" value="Mito_carr"/>
    <property type="match status" value="3"/>
</dbReference>
<evidence type="ECO:0000256" key="8">
    <source>
        <dbReference type="ARBA" id="ARBA00023136"/>
    </source>
</evidence>
<dbReference type="GO" id="GO:0005743">
    <property type="term" value="C:mitochondrial inner membrane"/>
    <property type="evidence" value="ECO:0007669"/>
    <property type="project" value="Ensembl"/>
</dbReference>
<feature type="repeat" description="Solcar" evidence="13">
    <location>
        <begin position="11"/>
        <end position="104"/>
    </location>
</feature>
<comment type="function">
    <text evidence="9">Mitochondrial transporter mediating uptake of thiamine diphosphate into mitochondria. It is not clear if the antiporter activity is affected by the membrane potential or by the proton electrochemical gradient.</text>
</comment>
<dbReference type="GO" id="GO:0090422">
    <property type="term" value="F:thiamine pyrophosphate transmembrane transporter activity"/>
    <property type="evidence" value="ECO:0007669"/>
    <property type="project" value="Ensembl"/>
</dbReference>
<evidence type="ECO:0000313" key="16">
    <source>
        <dbReference type="Proteomes" id="UP000001645"/>
    </source>
</evidence>
<protein>
    <recommendedName>
        <fullName evidence="10">Mitochondrial thiamine pyrophosphate carrier</fullName>
    </recommendedName>
    <alternativeName>
        <fullName evidence="11">Solute carrier family 25 member 19</fullName>
    </alternativeName>
</protein>
<dbReference type="Bgee" id="ENSMGAG00000009457">
    <property type="expression patterns" value="Expressed in pectoralis major and 17 other cell types or tissues"/>
</dbReference>
<keyword evidence="8 13" id="KW-0472">Membrane</keyword>
<evidence type="ECO:0000256" key="2">
    <source>
        <dbReference type="ARBA" id="ARBA00006375"/>
    </source>
</evidence>
<dbReference type="Ensembl" id="ENSMGAT00000010607.3">
    <property type="protein sequence ID" value="ENSMGAP00000009773.3"/>
    <property type="gene ID" value="ENSMGAG00000009457.3"/>
</dbReference>
<dbReference type="GO" id="GO:0009229">
    <property type="term" value="P:thiamine diphosphate biosynthetic process"/>
    <property type="evidence" value="ECO:0007669"/>
    <property type="project" value="Ensembl"/>
</dbReference>
<dbReference type="OrthoDB" id="18574at2759"/>
<evidence type="ECO:0000256" key="11">
    <source>
        <dbReference type="ARBA" id="ARBA00041879"/>
    </source>
</evidence>
<dbReference type="PRINTS" id="PR00926">
    <property type="entry name" value="MITOCARRIER"/>
</dbReference>
<keyword evidence="6" id="KW-1133">Transmembrane helix</keyword>
<dbReference type="InParanoid" id="G1NB17"/>